<gene>
    <name evidence="2" type="ORF">AGABI1DRAFT_109432</name>
</gene>
<name>K5VM06_AGABU</name>
<feature type="region of interest" description="Disordered" evidence="1">
    <location>
        <begin position="331"/>
        <end position="387"/>
    </location>
</feature>
<feature type="compositionally biased region" description="Low complexity" evidence="1">
    <location>
        <begin position="505"/>
        <end position="523"/>
    </location>
</feature>
<dbReference type="Proteomes" id="UP000008493">
    <property type="component" value="Unassembled WGS sequence"/>
</dbReference>
<feature type="region of interest" description="Disordered" evidence="1">
    <location>
        <begin position="719"/>
        <end position="738"/>
    </location>
</feature>
<accession>K5VM06</accession>
<feature type="region of interest" description="Disordered" evidence="1">
    <location>
        <begin position="181"/>
        <end position="201"/>
    </location>
</feature>
<sequence length="738" mass="80363">MACKCMLSAFLKSEATLLSSRMYRPAILPTTHEPKFKTPGVGREARIRVGSDETKNVYAAFFTLSLDFRALYESGRSMNPDNVTYTSYPNPDDPNVNHSYSHSFSHGRHTPKANTSNMSYSPQTNLATMAGTPVYHAYTPSLATGMNVGVAGTAGPGSTPQRSATRNSYLSYASTPSWVNPSTMIETSTPATRTSRPLPDPQRFPASRYMSPQPGQQGDYGGMTGGSGGGYRGQQAEYGYAGPGLRYGHQHQHQHQQGRPASGGLYITNVTEEEEEEIDGGEGSGEEDYVDVPPPNHPHRHQHNIRPQNGYNNVPNNGYSMPIGMMGPNGLGVPMERIPPPNPSQYPSRPLPVPGAQKPLGRRGTIESLKWKKKKDKTSSSSSPLPKRVLRYGKKKPVIEEEGDEEFGNLRNFDDMLPGYASHPATPTGRLRNPSLKLTRPSGETLRQGLNTADQEFFDHSDIHGNQPSSSPPPAVEYPAPNTERGRSAVMMYHDKEEESNTPPSGRSGSTSSRQGSSVRVRTPTPAPVIDTTVSPPANAQSPETAHPPPANDYLKMTASPRTAGTQVTSFSTDPSFESDLNPVFRFFAGFYHLPWVSERSTVDYSPFTGFGGKSGGRGGMGKKSNQSWYRRKGDIAGLSASLSLDLLSSGEGDRDGDDRASVISPLGGWRRRGMRRNNIDRVGDGDTDTDTDTDTDMAMAMDTDMVVGVIMDALEEERTDEDRCRQSRSKNITINGI</sequence>
<dbReference type="HOGENOM" id="CLU_375951_0_0_1"/>
<dbReference type="GeneID" id="18822728"/>
<dbReference type="EMBL" id="JH971413">
    <property type="protein sequence ID" value="EKM75459.1"/>
    <property type="molecule type" value="Genomic_DNA"/>
</dbReference>
<feature type="compositionally biased region" description="Polar residues" evidence="1">
    <location>
        <begin position="181"/>
        <end position="195"/>
    </location>
</feature>
<feature type="region of interest" description="Disordered" evidence="1">
    <location>
        <begin position="273"/>
        <end position="311"/>
    </location>
</feature>
<keyword evidence="3" id="KW-1185">Reference proteome</keyword>
<dbReference type="RefSeq" id="XP_007333926.1">
    <property type="nucleotide sequence ID" value="XM_007333864.1"/>
</dbReference>
<dbReference type="KEGG" id="abp:AGABI1DRAFT109432"/>
<protein>
    <submittedName>
        <fullName evidence="2">Uncharacterized protein</fullName>
    </submittedName>
</protein>
<feature type="region of interest" description="Disordered" evidence="1">
    <location>
        <begin position="422"/>
        <end position="442"/>
    </location>
</feature>
<feature type="compositionally biased region" description="Pro residues" evidence="1">
    <location>
        <begin position="337"/>
        <end position="353"/>
    </location>
</feature>
<evidence type="ECO:0000313" key="3">
    <source>
        <dbReference type="Proteomes" id="UP000008493"/>
    </source>
</evidence>
<dbReference type="AlphaFoldDB" id="K5VM06"/>
<proteinExistence type="predicted"/>
<feature type="region of interest" description="Disordered" evidence="1">
    <location>
        <begin position="459"/>
        <end position="482"/>
    </location>
</feature>
<dbReference type="STRING" id="597362.K5VM06"/>
<reference evidence="3" key="1">
    <citation type="journal article" date="2012" name="Proc. Natl. Acad. Sci. U.S.A.">
        <title>Genome sequence of the button mushroom Agaricus bisporus reveals mechanisms governing adaptation to a humic-rich ecological niche.</title>
        <authorList>
            <person name="Morin E."/>
            <person name="Kohler A."/>
            <person name="Baker A.R."/>
            <person name="Foulongne-Oriol M."/>
            <person name="Lombard V."/>
            <person name="Nagy L.G."/>
            <person name="Ohm R.A."/>
            <person name="Patyshakuliyeva A."/>
            <person name="Brun A."/>
            <person name="Aerts A.L."/>
            <person name="Bailey A.M."/>
            <person name="Billette C."/>
            <person name="Coutinho P.M."/>
            <person name="Deakin G."/>
            <person name="Doddapaneni H."/>
            <person name="Floudas D."/>
            <person name="Grimwood J."/>
            <person name="Hilden K."/>
            <person name="Kuees U."/>
            <person name="LaButti K.M."/>
            <person name="Lapidus A."/>
            <person name="Lindquist E.A."/>
            <person name="Lucas S.M."/>
            <person name="Murat C."/>
            <person name="Riley R.W."/>
            <person name="Salamov A.A."/>
            <person name="Schmutz J."/>
            <person name="Subramanian V."/>
            <person name="Woesten H.A.B."/>
            <person name="Xu J."/>
            <person name="Eastwood D.C."/>
            <person name="Foster G.D."/>
            <person name="Sonnenberg A.S."/>
            <person name="Cullen D."/>
            <person name="de Vries R.P."/>
            <person name="Lundell T."/>
            <person name="Hibbett D.S."/>
            <person name="Henrissat B."/>
            <person name="Burton K.S."/>
            <person name="Kerrigan R.W."/>
            <person name="Challen M.P."/>
            <person name="Grigoriev I.V."/>
            <person name="Martin F."/>
        </authorList>
    </citation>
    <scope>NUCLEOTIDE SEQUENCE [LARGE SCALE GENOMIC DNA]</scope>
    <source>
        <strain evidence="3">JB137-S8 / ATCC MYA-4627 / FGSC 10392</strain>
    </source>
</reference>
<evidence type="ECO:0000256" key="1">
    <source>
        <dbReference type="SAM" id="MobiDB-lite"/>
    </source>
</evidence>
<feature type="compositionally biased region" description="Polar residues" evidence="1">
    <location>
        <begin position="532"/>
        <end position="544"/>
    </location>
</feature>
<feature type="region of interest" description="Disordered" evidence="1">
    <location>
        <begin position="495"/>
        <end position="557"/>
    </location>
</feature>
<evidence type="ECO:0000313" key="2">
    <source>
        <dbReference type="EMBL" id="EKM75459.1"/>
    </source>
</evidence>
<dbReference type="eggNOG" id="ENOG502RC5W">
    <property type="taxonomic scope" value="Eukaryota"/>
</dbReference>
<dbReference type="InParanoid" id="K5VM06"/>
<feature type="compositionally biased region" description="Acidic residues" evidence="1">
    <location>
        <begin position="273"/>
        <end position="290"/>
    </location>
</feature>
<dbReference type="OrthoDB" id="3058472at2759"/>
<organism evidence="2 3">
    <name type="scientific">Agaricus bisporus var. burnettii (strain JB137-S8 / ATCC MYA-4627 / FGSC 10392)</name>
    <name type="common">White button mushroom</name>
    <dbReference type="NCBI Taxonomy" id="597362"/>
    <lineage>
        <taxon>Eukaryota</taxon>
        <taxon>Fungi</taxon>
        <taxon>Dikarya</taxon>
        <taxon>Basidiomycota</taxon>
        <taxon>Agaricomycotina</taxon>
        <taxon>Agaricomycetes</taxon>
        <taxon>Agaricomycetidae</taxon>
        <taxon>Agaricales</taxon>
        <taxon>Agaricineae</taxon>
        <taxon>Agaricaceae</taxon>
        <taxon>Agaricus</taxon>
    </lineage>
</organism>